<protein>
    <recommendedName>
        <fullName evidence="5">Porphobilinogen deaminase</fullName>
        <ecNumber evidence="4">2.5.1.61</ecNumber>
    </recommendedName>
    <alternativeName>
        <fullName evidence="10">Hydroxymethylbilane synthase</fullName>
    </alternativeName>
    <alternativeName>
        <fullName evidence="9">Pre-uroporphyrinogen synthase</fullName>
    </alternativeName>
</protein>
<evidence type="ECO:0000256" key="10">
    <source>
        <dbReference type="ARBA" id="ARBA00033064"/>
    </source>
</evidence>
<keyword evidence="6" id="KW-0808">Transferase</keyword>
<dbReference type="Pfam" id="PF01379">
    <property type="entry name" value="Porphobil_deam"/>
    <property type="match status" value="2"/>
</dbReference>
<dbReference type="Proteomes" id="UP000030106">
    <property type="component" value="Unassembled WGS sequence"/>
</dbReference>
<dbReference type="InterPro" id="IPR000860">
    <property type="entry name" value="HemC"/>
</dbReference>
<evidence type="ECO:0000256" key="7">
    <source>
        <dbReference type="ARBA" id="ARBA00023133"/>
    </source>
</evidence>
<dbReference type="EMBL" id="ANFO01000386">
    <property type="protein sequence ID" value="KGQ09917.1"/>
    <property type="molecule type" value="Genomic_DNA"/>
</dbReference>
<evidence type="ECO:0000256" key="9">
    <source>
        <dbReference type="ARBA" id="ARBA00030685"/>
    </source>
</evidence>
<dbReference type="PANTHER" id="PTHR11557:SF0">
    <property type="entry name" value="PORPHOBILINOGEN DEAMINASE"/>
    <property type="match status" value="1"/>
</dbReference>
<dbReference type="AlphaFoldDB" id="A0A0A2VU68"/>
<name>A0A0A2VU68_BEABA</name>
<comment type="caution">
    <text evidence="13">The sequence shown here is derived from an EMBL/GenBank/DDBJ whole genome shotgun (WGS) entry which is preliminary data.</text>
</comment>
<dbReference type="PANTHER" id="PTHR11557">
    <property type="entry name" value="PORPHOBILINOGEN DEAMINASE"/>
    <property type="match status" value="1"/>
</dbReference>
<evidence type="ECO:0000313" key="13">
    <source>
        <dbReference type="EMBL" id="KGQ09917.1"/>
    </source>
</evidence>
<dbReference type="GO" id="GO:0005737">
    <property type="term" value="C:cytoplasm"/>
    <property type="evidence" value="ECO:0007669"/>
    <property type="project" value="TreeGrafter"/>
</dbReference>
<gene>
    <name evidence="13" type="ORF">BBAD15_g4730</name>
</gene>
<dbReference type="EC" id="2.5.1.61" evidence="4"/>
<evidence type="ECO:0000256" key="1">
    <source>
        <dbReference type="ARBA" id="ARBA00001916"/>
    </source>
</evidence>
<dbReference type="Pfam" id="PF03900">
    <property type="entry name" value="Porphobil_deamC"/>
    <property type="match status" value="1"/>
</dbReference>
<comment type="cofactor">
    <cofactor evidence="1">
        <name>dipyrromethane</name>
        <dbReference type="ChEBI" id="CHEBI:60342"/>
    </cofactor>
</comment>
<comment type="similarity">
    <text evidence="3">Belongs to the HMBS family.</text>
</comment>
<dbReference type="GO" id="GO:0006782">
    <property type="term" value="P:protoporphyrinogen IX biosynthetic process"/>
    <property type="evidence" value="ECO:0007669"/>
    <property type="project" value="UniProtKB-UniPathway"/>
</dbReference>
<dbReference type="InterPro" id="IPR036803">
    <property type="entry name" value="Porphobilinogen_deaminase_C_sf"/>
</dbReference>
<evidence type="ECO:0000256" key="6">
    <source>
        <dbReference type="ARBA" id="ARBA00022679"/>
    </source>
</evidence>
<dbReference type="SUPFAM" id="SSF53850">
    <property type="entry name" value="Periplasmic binding protein-like II"/>
    <property type="match status" value="1"/>
</dbReference>
<dbReference type="InterPro" id="IPR022417">
    <property type="entry name" value="Porphobilin_deaminase_N"/>
</dbReference>
<dbReference type="FunFam" id="3.40.190.10:FF:000005">
    <property type="entry name" value="Porphobilinogen deaminase"/>
    <property type="match status" value="1"/>
</dbReference>
<evidence type="ECO:0000256" key="3">
    <source>
        <dbReference type="ARBA" id="ARBA00005638"/>
    </source>
</evidence>
<dbReference type="SUPFAM" id="SSF54782">
    <property type="entry name" value="Porphobilinogen deaminase (hydroxymethylbilane synthase), C-terminal domain"/>
    <property type="match status" value="1"/>
</dbReference>
<keyword evidence="7" id="KW-0350">Heme biosynthesis</keyword>
<feature type="domain" description="Porphobilinogen deaminase C-terminal" evidence="12">
    <location>
        <begin position="257"/>
        <end position="333"/>
    </location>
</feature>
<evidence type="ECO:0000256" key="2">
    <source>
        <dbReference type="ARBA" id="ARBA00004735"/>
    </source>
</evidence>
<proteinExistence type="inferred from homology"/>
<dbReference type="GO" id="GO:0004418">
    <property type="term" value="F:hydroxymethylbilane synthase activity"/>
    <property type="evidence" value="ECO:0007669"/>
    <property type="project" value="UniProtKB-EC"/>
</dbReference>
<sequence length="354" mass="38177">MANSSAKLPVVRIGTRQSILANIQAESVRDALQKHFPDRSFEVDAMRTLGDRDKITALYSFEGKNLWTSELEEKLTAGKVDVIVHCLKGALPLSLLLQAQTADAHSSDMPTNLPDDCELAVIPARDDARDALIVKAGLPFTSLQTLPEGAVVGTSSVRRAAQLRRLYPHLRFANLRGNVDTRLAKVDRPDGEYACMIMSAAGLERMGLQSRISQLLGSRDGGIYAAIGQGALGLEIRRGDAATRALLRPMADERATLACLAERALLRRLEGGCTVPVGAETEWVAEHGEGARKLRLRAIVVSLDGKTAVDDALERVVETNDDAEALGYGMADVLVKAGARDILQALIANRPPKE</sequence>
<organism evidence="13 14">
    <name type="scientific">Beauveria bassiana D1-5</name>
    <dbReference type="NCBI Taxonomy" id="1245745"/>
    <lineage>
        <taxon>Eukaryota</taxon>
        <taxon>Fungi</taxon>
        <taxon>Dikarya</taxon>
        <taxon>Ascomycota</taxon>
        <taxon>Pezizomycotina</taxon>
        <taxon>Sordariomycetes</taxon>
        <taxon>Hypocreomycetidae</taxon>
        <taxon>Hypocreales</taxon>
        <taxon>Cordycipitaceae</taxon>
        <taxon>Beauveria</taxon>
    </lineage>
</organism>
<dbReference type="PIRSF" id="PIRSF001438">
    <property type="entry name" value="4pyrrol_synth_OHMeBilane_synth"/>
    <property type="match status" value="1"/>
</dbReference>
<dbReference type="InterPro" id="IPR022418">
    <property type="entry name" value="Porphobilinogen_deaminase_C"/>
</dbReference>
<dbReference type="Gene3D" id="3.40.190.10">
    <property type="entry name" value="Periplasmic binding protein-like II"/>
    <property type="match status" value="3"/>
</dbReference>
<dbReference type="InterPro" id="IPR022419">
    <property type="entry name" value="Porphobilin_deaminase_cofac_BS"/>
</dbReference>
<dbReference type="OrthoDB" id="564646at2759"/>
<dbReference type="FunFam" id="3.30.160.40:FF:000002">
    <property type="entry name" value="Porphobilinogen deaminase"/>
    <property type="match status" value="1"/>
</dbReference>
<dbReference type="Gene3D" id="3.30.160.40">
    <property type="entry name" value="Porphobilinogen deaminase, C-terminal domain"/>
    <property type="match status" value="1"/>
</dbReference>
<evidence type="ECO:0000256" key="4">
    <source>
        <dbReference type="ARBA" id="ARBA00012655"/>
    </source>
</evidence>
<dbReference type="PRINTS" id="PR00151">
    <property type="entry name" value="PORPHBDMNASE"/>
</dbReference>
<dbReference type="PROSITE" id="PS00533">
    <property type="entry name" value="PORPHOBILINOGEN_DEAM"/>
    <property type="match status" value="1"/>
</dbReference>
<feature type="domain" description="Porphobilinogen deaminase N-terminal" evidence="11">
    <location>
        <begin position="107"/>
        <end position="244"/>
    </location>
</feature>
<evidence type="ECO:0000256" key="5">
    <source>
        <dbReference type="ARBA" id="ARBA00016519"/>
    </source>
</evidence>
<dbReference type="STRING" id="1245745.A0A0A2VU68"/>
<reference evidence="13 14" key="1">
    <citation type="submission" date="2012-10" db="EMBL/GenBank/DDBJ databases">
        <title>Genome sequencing and analysis of entomopathogenic fungi Beauveria bassiana D1-5.</title>
        <authorList>
            <person name="Li Q."/>
            <person name="Wang L."/>
            <person name="Zhang Z."/>
            <person name="Wang Q."/>
            <person name="Ren J."/>
            <person name="Wang M."/>
            <person name="Xu W."/>
            <person name="Wang J."/>
            <person name="Lu Y."/>
            <person name="Du Q."/>
            <person name="Sun Z."/>
        </authorList>
    </citation>
    <scope>NUCLEOTIDE SEQUENCE [LARGE SCALE GENOMIC DNA]</scope>
    <source>
        <strain evidence="13 14">D1-5</strain>
    </source>
</reference>
<evidence type="ECO:0000313" key="14">
    <source>
        <dbReference type="Proteomes" id="UP000030106"/>
    </source>
</evidence>
<evidence type="ECO:0000256" key="8">
    <source>
        <dbReference type="ARBA" id="ARBA00023244"/>
    </source>
</evidence>
<dbReference type="UniPathway" id="UPA00251">
    <property type="reaction ID" value="UER00319"/>
</dbReference>
<feature type="domain" description="Porphobilinogen deaminase N-terminal" evidence="11">
    <location>
        <begin position="11"/>
        <end position="88"/>
    </location>
</feature>
<dbReference type="eggNOG" id="KOG2892">
    <property type="taxonomic scope" value="Eukaryota"/>
</dbReference>
<keyword evidence="8" id="KW-0627">Porphyrin biosynthesis</keyword>
<evidence type="ECO:0000259" key="11">
    <source>
        <dbReference type="Pfam" id="PF01379"/>
    </source>
</evidence>
<dbReference type="NCBIfam" id="TIGR00212">
    <property type="entry name" value="hemC"/>
    <property type="match status" value="1"/>
</dbReference>
<comment type="pathway">
    <text evidence="2">Porphyrin-containing compound metabolism; protoporphyrin-IX biosynthesis; coproporphyrinogen-III from 5-aminolevulinate: step 2/4.</text>
</comment>
<dbReference type="HOGENOM" id="CLU_019704_0_2_1"/>
<evidence type="ECO:0000259" key="12">
    <source>
        <dbReference type="Pfam" id="PF03900"/>
    </source>
</evidence>
<accession>A0A0A2VU68</accession>